<dbReference type="EMBL" id="SPQT01000086">
    <property type="protein sequence ID" value="TFV35870.1"/>
    <property type="molecule type" value="Genomic_DNA"/>
</dbReference>
<organism evidence="1 2">
    <name type="scientific">Bradyrhizobium niftali</name>
    <dbReference type="NCBI Taxonomy" id="2560055"/>
    <lineage>
        <taxon>Bacteria</taxon>
        <taxon>Pseudomonadati</taxon>
        <taxon>Pseudomonadota</taxon>
        <taxon>Alphaproteobacteria</taxon>
        <taxon>Hyphomicrobiales</taxon>
        <taxon>Nitrobacteraceae</taxon>
        <taxon>Bradyrhizobium</taxon>
    </lineage>
</organism>
<evidence type="ECO:0000313" key="2">
    <source>
        <dbReference type="Proteomes" id="UP000297966"/>
    </source>
</evidence>
<proteinExistence type="predicted"/>
<gene>
    <name evidence="1" type="ORF">E4K65_46175</name>
</gene>
<accession>A0A4Y9KX33</accession>
<dbReference type="OrthoDB" id="7549755at2"/>
<sequence length="248" mass="27836">MPLTHDDVLLLHAYLDGELDLATSLNMERRIREDPVLQRVAREVKGLKLALSRMHTDREVADAFLSRLERKLGIGRRWSPPQWMLLAASLMIVAGISGSLTSIAVLQREPLSSSTQLLDGHLRSLMSSHQTDVSSSDRHTVKPWFNGRITQAPRVVDLTDQGFELLGARIDVIAGTPVPTLVYRRRQHVISLSEMLLDNATEKGEIQQRNEHGYNIVTWTEGQRSFVAISDLNSTELVSFAQSFRDSS</sequence>
<comment type="caution">
    <text evidence="1">The sequence shown here is derived from an EMBL/GenBank/DDBJ whole genome shotgun (WGS) entry which is preliminary data.</text>
</comment>
<dbReference type="AlphaFoldDB" id="A0A4Y9KX33"/>
<reference evidence="1 2" key="1">
    <citation type="submission" date="2019-03" db="EMBL/GenBank/DDBJ databases">
        <title>Bradyrhizobium diversity isolated from nodules of Chamaecrista fasciculata.</title>
        <authorList>
            <person name="Klepa M.S."/>
            <person name="Urquiaga M.O."/>
            <person name="Hungria M."/>
            <person name="Delamuta J.R."/>
        </authorList>
    </citation>
    <scope>NUCLEOTIDE SEQUENCE [LARGE SCALE GENOMIC DNA]</scope>
    <source>
        <strain evidence="1 2">CNPSo 3448</strain>
    </source>
</reference>
<name>A0A4Y9KX33_9BRAD</name>
<protein>
    <submittedName>
        <fullName evidence="1">Anti-sigma factor</fullName>
    </submittedName>
</protein>
<keyword evidence="2" id="KW-1185">Reference proteome</keyword>
<dbReference type="Proteomes" id="UP000297966">
    <property type="component" value="Unassembled WGS sequence"/>
</dbReference>
<evidence type="ECO:0000313" key="1">
    <source>
        <dbReference type="EMBL" id="TFV35870.1"/>
    </source>
</evidence>
<dbReference type="RefSeq" id="WP_135179699.1">
    <property type="nucleotide sequence ID" value="NZ_SPQT01000086.1"/>
</dbReference>